<comment type="similarity">
    <text evidence="1 2">Belongs to the anti-sigma-factor antagonist family.</text>
</comment>
<dbReference type="GO" id="GO:0043856">
    <property type="term" value="F:anti-sigma factor antagonist activity"/>
    <property type="evidence" value="ECO:0007669"/>
    <property type="project" value="InterPro"/>
</dbReference>
<accession>A0A4U6D8G5</accession>
<dbReference type="CDD" id="cd07043">
    <property type="entry name" value="STAS_anti-anti-sigma_factors"/>
    <property type="match status" value="1"/>
</dbReference>
<dbReference type="Pfam" id="PF01740">
    <property type="entry name" value="STAS"/>
    <property type="match status" value="1"/>
</dbReference>
<keyword evidence="5" id="KW-1185">Reference proteome</keyword>
<dbReference type="PANTHER" id="PTHR33495">
    <property type="entry name" value="ANTI-SIGMA FACTOR ANTAGONIST TM_1081-RELATED-RELATED"/>
    <property type="match status" value="1"/>
</dbReference>
<evidence type="ECO:0000256" key="1">
    <source>
        <dbReference type="ARBA" id="ARBA00009013"/>
    </source>
</evidence>
<dbReference type="RefSeq" id="WP_137339923.1">
    <property type="nucleotide sequence ID" value="NZ_BSQH01000007.1"/>
</dbReference>
<reference evidence="4 5" key="1">
    <citation type="submission" date="2019-05" db="EMBL/GenBank/DDBJ databases">
        <title>Dyadobacter AR-3-8 sp. nov., isolated from arctic soil.</title>
        <authorList>
            <person name="Chaudhary D.K."/>
        </authorList>
    </citation>
    <scope>NUCLEOTIDE SEQUENCE [LARGE SCALE GENOMIC DNA]</scope>
    <source>
        <strain evidence="4 5">AR-3-8</strain>
    </source>
</reference>
<evidence type="ECO:0000313" key="4">
    <source>
        <dbReference type="EMBL" id="TKT92378.1"/>
    </source>
</evidence>
<dbReference type="AlphaFoldDB" id="A0A4U6D8G5"/>
<evidence type="ECO:0000259" key="3">
    <source>
        <dbReference type="PROSITE" id="PS50801"/>
    </source>
</evidence>
<dbReference type="Gene3D" id="3.30.750.24">
    <property type="entry name" value="STAS domain"/>
    <property type="match status" value="1"/>
</dbReference>
<sequence length="112" mass="12466">MKVTIKDFDDIAVVEVEGNIDSKTAPEFERSTKLATDKSNTIAIDLTAVEFMSSAGLRVLLMLYRNVKAKNGKVVLVGVSEEIQDVMSMTGFINFFKIVEKQDEALSFLKQD</sequence>
<dbReference type="PANTHER" id="PTHR33495:SF14">
    <property type="entry name" value="ANTI-SIGMA FACTOR ANTAGONIST"/>
    <property type="match status" value="1"/>
</dbReference>
<dbReference type="InterPro" id="IPR002645">
    <property type="entry name" value="STAS_dom"/>
</dbReference>
<dbReference type="EMBL" id="SZVO01000004">
    <property type="protein sequence ID" value="TKT92378.1"/>
    <property type="molecule type" value="Genomic_DNA"/>
</dbReference>
<dbReference type="SUPFAM" id="SSF52091">
    <property type="entry name" value="SpoIIaa-like"/>
    <property type="match status" value="1"/>
</dbReference>
<proteinExistence type="inferred from homology"/>
<dbReference type="InterPro" id="IPR036513">
    <property type="entry name" value="STAS_dom_sf"/>
</dbReference>
<feature type="domain" description="STAS" evidence="3">
    <location>
        <begin position="1"/>
        <end position="109"/>
    </location>
</feature>
<organism evidence="4 5">
    <name type="scientific">Dyadobacter frigoris</name>
    <dbReference type="NCBI Taxonomy" id="2576211"/>
    <lineage>
        <taxon>Bacteria</taxon>
        <taxon>Pseudomonadati</taxon>
        <taxon>Bacteroidota</taxon>
        <taxon>Cytophagia</taxon>
        <taxon>Cytophagales</taxon>
        <taxon>Spirosomataceae</taxon>
        <taxon>Dyadobacter</taxon>
    </lineage>
</organism>
<comment type="caution">
    <text evidence="4">The sequence shown here is derived from an EMBL/GenBank/DDBJ whole genome shotgun (WGS) entry which is preliminary data.</text>
</comment>
<dbReference type="InterPro" id="IPR003658">
    <property type="entry name" value="Anti-sigma_ant"/>
</dbReference>
<dbReference type="NCBIfam" id="TIGR00377">
    <property type="entry name" value="ant_ant_sig"/>
    <property type="match status" value="1"/>
</dbReference>
<evidence type="ECO:0000313" key="5">
    <source>
        <dbReference type="Proteomes" id="UP000304900"/>
    </source>
</evidence>
<name>A0A4U6D8G5_9BACT</name>
<dbReference type="PROSITE" id="PS50801">
    <property type="entry name" value="STAS"/>
    <property type="match status" value="1"/>
</dbReference>
<dbReference type="Proteomes" id="UP000304900">
    <property type="component" value="Unassembled WGS sequence"/>
</dbReference>
<gene>
    <name evidence="4" type="ORF">FDK13_10405</name>
</gene>
<protein>
    <recommendedName>
        <fullName evidence="2">Anti-sigma factor antagonist</fullName>
    </recommendedName>
</protein>
<evidence type="ECO:0000256" key="2">
    <source>
        <dbReference type="RuleBase" id="RU003749"/>
    </source>
</evidence>
<dbReference type="OrthoDB" id="9794628at2"/>